<keyword evidence="7" id="KW-1185">Reference proteome</keyword>
<dbReference type="SUPFAM" id="SSF58104">
    <property type="entry name" value="Methyl-accepting chemotaxis protein (MCP) signaling domain"/>
    <property type="match status" value="1"/>
</dbReference>
<dbReference type="Pfam" id="PF08448">
    <property type="entry name" value="PAS_4"/>
    <property type="match status" value="3"/>
</dbReference>
<evidence type="ECO:0008006" key="8">
    <source>
        <dbReference type="Google" id="ProtNLM"/>
    </source>
</evidence>
<dbReference type="SMART" id="SM00283">
    <property type="entry name" value="MA"/>
    <property type="match status" value="1"/>
</dbReference>
<evidence type="ECO:0000313" key="7">
    <source>
        <dbReference type="Proteomes" id="UP000245934"/>
    </source>
</evidence>
<dbReference type="Proteomes" id="UP000245934">
    <property type="component" value="Unassembled WGS sequence"/>
</dbReference>
<comment type="caution">
    <text evidence="6">The sequence shown here is derived from an EMBL/GenBank/DDBJ whole genome shotgun (WGS) entry which is preliminary data.</text>
</comment>
<sequence length="1285" mass="141982">MTIITHSMIQSHDITTLQRIIDEIPCAIFLIKSNGVFIGCSKTAMDLFHIDKPDQIIGKNPEIIFPPLQRNGKNSNEEIKKWIFIASQQGNVTFYWDNKRMNGEIFPAKVTLSKIAYEGETCILATIVDNTGNVSKEETEALTNGNPYALIVLNPDLTIADVNPAFSRISGYVREEWISRHLSDFTIIKRDGPTVDEAIKEKKTVSGKIIVQFPTGIRHMEYSYIPVFDSHGDIIKIYDVFADLTDIVERLIESETLIADNPTSIITTDLKGNFLQFNKAFMNLTLIPEERLRIMNLADFKLLSREGSTFSDALSSKKSEHGSMVVDFGDRIKVLEYTYLPVLDVNDAIQKVICIYNDLTDLKTYLEENKTFVSENPYAIFTLNLDLQVTDVNPAFSKLSGYTSEELLRMKLTDFKVIQREGPGVSDAVKSGKLEGGKMVVQFPVGIRHVDYFYIPIKDPRGNVHKIIEIFLDQTSLIEQLHESETLISENPTSIITTDINGNFLQFNKTFMDLTRIPEERLRSMNLAGFKLLSREGATFSDALSSKRPEHGSMVVDFGDRIKVLEYTYLPVLDVNNAIQKVLCIYNDLTDLKTYIEENKTFVSENPYAIFTLNLDLEITDVNPAFSKLSGYSPEQLLSMKLQDFKVIQRGGPGVSDAIKSGKIEGGNMIVQFPVGIRHVDYFYIPIKDPRGNVHKIIEIFLDQTSLVEKLDESETLINESPAGIITTDLNGKILSSNKAFQDIIQLSESKLTTMSLRDINVIGREGTTINEIISTKKSGTGTITVDLGSFTRILNYTYIPILDVNNNVTKIVMMYIDITTIKKMVVYLEQSINNLYENLSSLSHGNTSFTSTVLDADSEIAGAKEQFVRISQAVNTAREAIARLVRDSTQIAHAAIEGDLSFRIDQTMHEGDYRKVIEGMNQTQASIETPVKEAMRIAKEYAGYNFTARFDKKQEIKGDWISFREALDEIGDKISEAIATINSQVKNLSLNADQANVNVGEIVQGAGQMAHSASQVSTNAEQGNSGVQQILKAMEDLTITVADVSKKTEEVSEYSRNANDLAKEGTTLAKKAEDGMQVITISADDMNRLIGEIQQDMGQIGKIVRLISDIASQTNLLALNAAIEAARAGEAGRGFAVVAAEVKALATESRISAENIAEMITSLQKKSEDAGNSSETAAKAIKEGNIALSDTLKVFGKLAESVSGISMHVEQVAAMTEEQASGVEEVTASVNEISNLLDGNSKEAVEIAGIAEESAASIDELKMVIEQVNSGTSQVSKAVANFVV</sequence>
<dbReference type="InterPro" id="IPR035965">
    <property type="entry name" value="PAS-like_dom_sf"/>
</dbReference>
<dbReference type="PROSITE" id="PS50112">
    <property type="entry name" value="PAS"/>
    <property type="match status" value="3"/>
</dbReference>
<dbReference type="GeneID" id="97608397"/>
<dbReference type="PANTHER" id="PTHR32089:SF112">
    <property type="entry name" value="LYSOZYME-LIKE PROTEIN-RELATED"/>
    <property type="match status" value="1"/>
</dbReference>
<dbReference type="GO" id="GO:0006355">
    <property type="term" value="P:regulation of DNA-templated transcription"/>
    <property type="evidence" value="ECO:0007669"/>
    <property type="project" value="InterPro"/>
</dbReference>
<evidence type="ECO:0000313" key="6">
    <source>
        <dbReference type="EMBL" id="PWR69593.1"/>
    </source>
</evidence>
<dbReference type="Gene3D" id="3.30.450.20">
    <property type="entry name" value="PAS domain"/>
    <property type="match status" value="7"/>
</dbReference>
<dbReference type="PROSITE" id="PS50111">
    <property type="entry name" value="CHEMOTAXIS_TRANSDUC_2"/>
    <property type="match status" value="1"/>
</dbReference>
<feature type="domain" description="Methyl-accepting transducer" evidence="4">
    <location>
        <begin position="999"/>
        <end position="1235"/>
    </location>
</feature>
<dbReference type="InterPro" id="IPR004089">
    <property type="entry name" value="MCPsignal_dom"/>
</dbReference>
<feature type="domain" description="PAS" evidence="5">
    <location>
        <begin position="610"/>
        <end position="639"/>
    </location>
</feature>
<dbReference type="CDD" id="cd11386">
    <property type="entry name" value="MCP_signal"/>
    <property type="match status" value="1"/>
</dbReference>
<organism evidence="6 7">
    <name type="scientific">Methanospirillum stamsii</name>
    <dbReference type="NCBI Taxonomy" id="1277351"/>
    <lineage>
        <taxon>Archaea</taxon>
        <taxon>Methanobacteriati</taxon>
        <taxon>Methanobacteriota</taxon>
        <taxon>Stenosarchaea group</taxon>
        <taxon>Methanomicrobia</taxon>
        <taxon>Methanomicrobiales</taxon>
        <taxon>Methanospirillaceae</taxon>
        <taxon>Methanospirillum</taxon>
    </lineage>
</organism>
<proteinExistence type="inferred from homology"/>
<dbReference type="OrthoDB" id="8523at2157"/>
<dbReference type="SMART" id="SM00091">
    <property type="entry name" value="PAS"/>
    <property type="match status" value="7"/>
</dbReference>
<dbReference type="RefSeq" id="WP_109942448.1">
    <property type="nucleotide sequence ID" value="NZ_CP176366.1"/>
</dbReference>
<keyword evidence="1 3" id="KW-0807">Transducer</keyword>
<dbReference type="SUPFAM" id="SSF55785">
    <property type="entry name" value="PYP-like sensor domain (PAS domain)"/>
    <property type="match status" value="7"/>
</dbReference>
<protein>
    <recommendedName>
        <fullName evidence="8">Chemotaxis protein</fullName>
    </recommendedName>
</protein>
<evidence type="ECO:0000256" key="2">
    <source>
        <dbReference type="ARBA" id="ARBA00029447"/>
    </source>
</evidence>
<dbReference type="InterPro" id="IPR000014">
    <property type="entry name" value="PAS"/>
</dbReference>
<gene>
    <name evidence="6" type="ORF">DLD82_17630</name>
</gene>
<dbReference type="Pfam" id="PF13426">
    <property type="entry name" value="PAS_9"/>
    <property type="match status" value="2"/>
</dbReference>
<evidence type="ECO:0000256" key="3">
    <source>
        <dbReference type="PROSITE-ProRule" id="PRU00284"/>
    </source>
</evidence>
<dbReference type="InterPro" id="IPR013767">
    <property type="entry name" value="PAS_fold"/>
</dbReference>
<dbReference type="GO" id="GO:0007165">
    <property type="term" value="P:signal transduction"/>
    <property type="evidence" value="ECO:0007669"/>
    <property type="project" value="UniProtKB-KW"/>
</dbReference>
<dbReference type="CDD" id="cd00130">
    <property type="entry name" value="PAS"/>
    <property type="match status" value="5"/>
</dbReference>
<dbReference type="Gene3D" id="1.20.120.1530">
    <property type="match status" value="1"/>
</dbReference>
<evidence type="ECO:0000259" key="4">
    <source>
        <dbReference type="PROSITE" id="PS50111"/>
    </source>
</evidence>
<dbReference type="Pfam" id="PF00015">
    <property type="entry name" value="MCPsignal"/>
    <property type="match status" value="1"/>
</dbReference>
<comment type="similarity">
    <text evidence="2">Belongs to the methyl-accepting chemotaxis (MCP) protein family.</text>
</comment>
<feature type="domain" description="PAS" evidence="5">
    <location>
        <begin position="135"/>
        <end position="182"/>
    </location>
</feature>
<feature type="domain" description="PAS" evidence="5">
    <location>
        <begin position="380"/>
        <end position="408"/>
    </location>
</feature>
<evidence type="ECO:0000256" key="1">
    <source>
        <dbReference type="ARBA" id="ARBA00023224"/>
    </source>
</evidence>
<name>A0A2V2N315_9EURY</name>
<reference evidence="6 7" key="1">
    <citation type="submission" date="2018-05" db="EMBL/GenBank/DDBJ databases">
        <title>Draft genome of Methanospirillum stamsii Pt1.</title>
        <authorList>
            <person name="Dueholm M.S."/>
            <person name="Nielsen P.H."/>
            <person name="Bakmann L.F."/>
            <person name="Otzen D.E."/>
        </authorList>
    </citation>
    <scope>NUCLEOTIDE SEQUENCE [LARGE SCALE GENOMIC DNA]</scope>
    <source>
        <strain evidence="6 7">Pt1</strain>
    </source>
</reference>
<dbReference type="EMBL" id="QGMZ01000061">
    <property type="protein sequence ID" value="PWR69593.1"/>
    <property type="molecule type" value="Genomic_DNA"/>
</dbReference>
<evidence type="ECO:0000259" key="5">
    <source>
        <dbReference type="PROSITE" id="PS50112"/>
    </source>
</evidence>
<dbReference type="Pfam" id="PF18947">
    <property type="entry name" value="HAMP_2"/>
    <property type="match status" value="1"/>
</dbReference>
<dbReference type="Pfam" id="PF00989">
    <property type="entry name" value="PAS"/>
    <property type="match status" value="1"/>
</dbReference>
<accession>A0A2V2N315</accession>
<dbReference type="InterPro" id="IPR013656">
    <property type="entry name" value="PAS_4"/>
</dbReference>
<dbReference type="PANTHER" id="PTHR32089">
    <property type="entry name" value="METHYL-ACCEPTING CHEMOTAXIS PROTEIN MCPB"/>
    <property type="match status" value="1"/>
</dbReference>
<dbReference type="GO" id="GO:0016020">
    <property type="term" value="C:membrane"/>
    <property type="evidence" value="ECO:0007669"/>
    <property type="project" value="InterPro"/>
</dbReference>
<dbReference type="InterPro" id="IPR003660">
    <property type="entry name" value="HAMP_dom"/>
</dbReference>
<dbReference type="Gene3D" id="1.10.287.950">
    <property type="entry name" value="Methyl-accepting chemotaxis protein"/>
    <property type="match status" value="1"/>
</dbReference>
<dbReference type="NCBIfam" id="TIGR00229">
    <property type="entry name" value="sensory_box"/>
    <property type="match status" value="5"/>
</dbReference>